<dbReference type="Proteomes" id="UP000001542">
    <property type="component" value="Unassembled WGS sequence"/>
</dbReference>
<reference evidence="2" key="1">
    <citation type="submission" date="2006-10" db="EMBL/GenBank/DDBJ databases">
        <authorList>
            <person name="Amadeo P."/>
            <person name="Zhao Q."/>
            <person name="Wortman J."/>
            <person name="Fraser-Liggett C."/>
            <person name="Carlton J."/>
        </authorList>
    </citation>
    <scope>NUCLEOTIDE SEQUENCE</scope>
    <source>
        <strain evidence="2">G3</strain>
    </source>
</reference>
<dbReference type="VEuPathDB" id="TrichDB:TVAG_378170"/>
<dbReference type="Pfam" id="PF00566">
    <property type="entry name" value="RabGAP-TBC"/>
    <property type="match status" value="1"/>
</dbReference>
<dbReference type="PANTHER" id="PTHR22957">
    <property type="entry name" value="TBC1 DOMAIN FAMILY MEMBER GTPASE-ACTIVATING PROTEIN"/>
    <property type="match status" value="1"/>
</dbReference>
<dbReference type="KEGG" id="tva:5467893"/>
<organism evidence="2 3">
    <name type="scientific">Trichomonas vaginalis (strain ATCC PRA-98 / G3)</name>
    <dbReference type="NCBI Taxonomy" id="412133"/>
    <lineage>
        <taxon>Eukaryota</taxon>
        <taxon>Metamonada</taxon>
        <taxon>Parabasalia</taxon>
        <taxon>Trichomonadida</taxon>
        <taxon>Trichomonadidae</taxon>
        <taxon>Trichomonas</taxon>
    </lineage>
</organism>
<keyword evidence="3" id="KW-1185">Reference proteome</keyword>
<protein>
    <recommendedName>
        <fullName evidence="1">Rab-GAP TBC domain-containing protein</fullName>
    </recommendedName>
</protein>
<dbReference type="InterPro" id="IPR000195">
    <property type="entry name" value="Rab-GAP-TBC_dom"/>
</dbReference>
<dbReference type="PANTHER" id="PTHR22957:SF168">
    <property type="entry name" value="TBC DOMAIN-CONTAINING PROTEIN KINASE-LIKE PROTEIN"/>
    <property type="match status" value="1"/>
</dbReference>
<dbReference type="SUPFAM" id="SSF47923">
    <property type="entry name" value="Ypt/Rab-GAP domain of gyp1p"/>
    <property type="match status" value="2"/>
</dbReference>
<dbReference type="SMR" id="A2DB08"/>
<evidence type="ECO:0000313" key="3">
    <source>
        <dbReference type="Proteomes" id="UP000001542"/>
    </source>
</evidence>
<sequence length="294" mass="34100">MLMLNILNPSKDSWADYICQLCSKYESFLNSKLVENPSDPLLALSDEQESQIQNDLRRTIRFFNDLAKSANLPYIKQNGVLFRVARVLTMMNLTESKFTYIQGCERYVYICYLISILFTTENDLPDMIAEASAYYLATKMIELSGISHYLSDPTRLENHFRELDQKMYQINPNLMNYLSKQMQTSIHFALRWEILLFAEEHDYAGIITLWDRIICHKTAMQQYIEALCLAHFAQVPICKLGQLQHYKNWNMQKLIADADKFMDPNTNLFGWGKAAMLFLAVGVVTAAKYISNCI</sequence>
<feature type="domain" description="Rab-GAP TBC" evidence="1">
    <location>
        <begin position="1"/>
        <end position="217"/>
    </location>
</feature>
<name>A2DB08_TRIV3</name>
<dbReference type="EMBL" id="DS113184">
    <property type="protein sequence ID" value="EAY22338.1"/>
    <property type="molecule type" value="Genomic_DNA"/>
</dbReference>
<proteinExistence type="predicted"/>
<accession>A2DB08</accession>
<dbReference type="InParanoid" id="A2DB08"/>
<dbReference type="GO" id="GO:0005096">
    <property type="term" value="F:GTPase activator activity"/>
    <property type="evidence" value="ECO:0000318"/>
    <property type="project" value="GO_Central"/>
</dbReference>
<evidence type="ECO:0000313" key="2">
    <source>
        <dbReference type="EMBL" id="EAY22338.1"/>
    </source>
</evidence>
<dbReference type="FunFam" id="1.10.472.80:FF:000088">
    <property type="entry name" value="Uncharacterized protein"/>
    <property type="match status" value="1"/>
</dbReference>
<dbReference type="RefSeq" id="XP_001583324.1">
    <property type="nucleotide sequence ID" value="XM_001583274.1"/>
</dbReference>
<gene>
    <name evidence="2" type="ORF">TVAG_378170</name>
</gene>
<dbReference type="PROSITE" id="PS50086">
    <property type="entry name" value="TBC_RABGAP"/>
    <property type="match status" value="1"/>
</dbReference>
<reference evidence="2" key="2">
    <citation type="journal article" date="2007" name="Science">
        <title>Draft genome sequence of the sexually transmitted pathogen Trichomonas vaginalis.</title>
        <authorList>
            <person name="Carlton J.M."/>
            <person name="Hirt R.P."/>
            <person name="Silva J.C."/>
            <person name="Delcher A.L."/>
            <person name="Schatz M."/>
            <person name="Zhao Q."/>
            <person name="Wortman J.R."/>
            <person name="Bidwell S.L."/>
            <person name="Alsmark U.C.M."/>
            <person name="Besteiro S."/>
            <person name="Sicheritz-Ponten T."/>
            <person name="Noel C.J."/>
            <person name="Dacks J.B."/>
            <person name="Foster P.G."/>
            <person name="Simillion C."/>
            <person name="Van de Peer Y."/>
            <person name="Miranda-Saavedra D."/>
            <person name="Barton G.J."/>
            <person name="Westrop G.D."/>
            <person name="Mueller S."/>
            <person name="Dessi D."/>
            <person name="Fiori P.L."/>
            <person name="Ren Q."/>
            <person name="Paulsen I."/>
            <person name="Zhang H."/>
            <person name="Bastida-Corcuera F.D."/>
            <person name="Simoes-Barbosa A."/>
            <person name="Brown M.T."/>
            <person name="Hayes R.D."/>
            <person name="Mukherjee M."/>
            <person name="Okumura C.Y."/>
            <person name="Schneider R."/>
            <person name="Smith A.J."/>
            <person name="Vanacova S."/>
            <person name="Villalvazo M."/>
            <person name="Haas B.J."/>
            <person name="Pertea M."/>
            <person name="Feldblyum T.V."/>
            <person name="Utterback T.R."/>
            <person name="Shu C.L."/>
            <person name="Osoegawa K."/>
            <person name="de Jong P.J."/>
            <person name="Hrdy I."/>
            <person name="Horvathova L."/>
            <person name="Zubacova Z."/>
            <person name="Dolezal P."/>
            <person name="Malik S.B."/>
            <person name="Logsdon J.M. Jr."/>
            <person name="Henze K."/>
            <person name="Gupta A."/>
            <person name="Wang C.C."/>
            <person name="Dunne R.L."/>
            <person name="Upcroft J.A."/>
            <person name="Upcroft P."/>
            <person name="White O."/>
            <person name="Salzberg S.L."/>
            <person name="Tang P."/>
            <person name="Chiu C.-H."/>
            <person name="Lee Y.-S."/>
            <person name="Embley T.M."/>
            <person name="Coombs G.H."/>
            <person name="Mottram J.C."/>
            <person name="Tachezy J."/>
            <person name="Fraser-Liggett C.M."/>
            <person name="Johnson P.J."/>
        </authorList>
    </citation>
    <scope>NUCLEOTIDE SEQUENCE [LARGE SCALE GENOMIC DNA]</scope>
    <source>
        <strain evidence="2">G3</strain>
    </source>
</reference>
<dbReference type="InterPro" id="IPR035969">
    <property type="entry name" value="Rab-GAP_TBC_sf"/>
</dbReference>
<dbReference type="AlphaFoldDB" id="A2DB08"/>
<dbReference type="VEuPathDB" id="TrichDB:TVAGG3_0798560"/>
<dbReference type="Gene3D" id="1.10.472.80">
    <property type="entry name" value="Ypt/Rab-GAP domain of gyp1p, domain 3"/>
    <property type="match status" value="1"/>
</dbReference>
<evidence type="ECO:0000259" key="1">
    <source>
        <dbReference type="PROSITE" id="PS50086"/>
    </source>
</evidence>